<comment type="similarity">
    <text evidence="12">Belongs to the phosphatidylserine decarboxylase family. PSD-B subfamily. Eukaryotic type I sub-subfamily.</text>
</comment>
<dbReference type="GO" id="GO:0004609">
    <property type="term" value="F:phosphatidylserine decarboxylase activity"/>
    <property type="evidence" value="ECO:0007669"/>
    <property type="project" value="UniProtKB-UniRule"/>
</dbReference>
<dbReference type="PANTHER" id="PTHR10067">
    <property type="entry name" value="PHOSPHATIDYLSERINE DECARBOXYLASE"/>
    <property type="match status" value="1"/>
</dbReference>
<name>A0AAD7QWH1_9ASCO</name>
<keyword evidence="12" id="KW-0999">Mitochondrion inner membrane</keyword>
<gene>
    <name evidence="12" type="primary">PSD1</name>
    <name evidence="13" type="ORF">POJ06DRAFT_245579</name>
</gene>
<keyword evidence="14" id="KW-1185">Reference proteome</keyword>
<evidence type="ECO:0000256" key="3">
    <source>
        <dbReference type="ARBA" id="ARBA00022692"/>
    </source>
</evidence>
<feature type="active site" description="Charge relay system; for autoendoproteolytic cleavage activity" evidence="12">
    <location>
        <position position="358"/>
    </location>
</feature>
<dbReference type="HAMAP" id="MF_03208">
    <property type="entry name" value="PS_decarb_PSD_B_type1_euk"/>
    <property type="match status" value="1"/>
</dbReference>
<evidence type="ECO:0000256" key="12">
    <source>
        <dbReference type="HAMAP-Rule" id="MF_03208"/>
    </source>
</evidence>
<evidence type="ECO:0000313" key="13">
    <source>
        <dbReference type="EMBL" id="KAJ8102769.1"/>
    </source>
</evidence>
<keyword evidence="7 12" id="KW-0472">Membrane</keyword>
<keyword evidence="12" id="KW-0496">Mitochondrion</keyword>
<dbReference type="GO" id="GO:0006646">
    <property type="term" value="P:phosphatidylethanolamine biosynthetic process"/>
    <property type="evidence" value="ECO:0007669"/>
    <property type="project" value="UniProtKB-UniRule"/>
</dbReference>
<dbReference type="Pfam" id="PF02666">
    <property type="entry name" value="PS_Dcarbxylase"/>
    <property type="match status" value="2"/>
</dbReference>
<comment type="pathway">
    <text evidence="12">Phospholipid metabolism; phosphatidylethanolamine biosynthesis; phosphatidylethanolamine from CDP-diacylglycerol: step 2/2.</text>
</comment>
<dbReference type="GO" id="GO:0016540">
    <property type="term" value="P:protein autoprocessing"/>
    <property type="evidence" value="ECO:0007669"/>
    <property type="project" value="UniProtKB-UniRule"/>
</dbReference>
<feature type="site" description="Cleavage (non-hydrolytic); by autocatalysis" evidence="12">
    <location>
        <begin position="474"/>
        <end position="475"/>
    </location>
</feature>
<sequence length="509" mass="57653">MPPPPYVQPPSSSLRYMRRRPSNWHNRGAGFRGFPARAASGFLRYPFAKVYRRQNWGYPGFVGKRAFFSTSGGQQGQQQQSQGTRRRFRFRWWHVPVAGGLTAVAVRYQERYRRRLYESSDSDSDSATERKVRPVGPWQVFVYSTLPLKSISRLWGQFNAIELPLWMREPGYKLYAYIFGVNLDEVAEEDLKIYRNLGEFFYRELKPGTRPIDPALLVSPADGKVLHLGVVYGRQVEQVKGMTYSLDALLGKHGNASSDSLSIDFSHEHGQQDLRLERDREFAVVNGIKYSFDDLLGTGKSGPSHQEEVINEGDAASSSTSFSTQVRVTKEIAQPSLPDHEMFFCVIYLAPGDYHRFHSPTNWVAEVRRHFAGELFSVAPYFQSRLSGLFVLNERVAMLGRWRHGFFSMTPVGATNVGSIKIHFDKELKTNVPGHQHRTADKPVCYEATYAKASKLLGGYPLEKGQQMGGFNLGSTVVLIFEAPKQFEFNVKAGQHVKVGQTLGDIKME</sequence>
<feature type="active site" description="Schiff-base intermediate with substrate; via pyruvic acid; for decarboxylase activity" evidence="12">
    <location>
        <position position="475"/>
    </location>
</feature>
<keyword evidence="5 12" id="KW-1133">Transmembrane helix</keyword>
<feature type="chain" id="PRO_5041754687" description="Phosphatidylserine decarboxylase 1 beta chain" evidence="12">
    <location>
        <begin position="1"/>
        <end position="474"/>
    </location>
</feature>
<keyword evidence="6 12" id="KW-0443">Lipid metabolism</keyword>
<keyword evidence="4 12" id="KW-0210">Decarboxylase</keyword>
<evidence type="ECO:0000256" key="4">
    <source>
        <dbReference type="ARBA" id="ARBA00022793"/>
    </source>
</evidence>
<evidence type="ECO:0000256" key="9">
    <source>
        <dbReference type="ARBA" id="ARBA00023239"/>
    </source>
</evidence>
<comment type="cofactor">
    <cofactor evidence="12">
        <name>pyruvate</name>
        <dbReference type="ChEBI" id="CHEBI:15361"/>
    </cofactor>
    <text evidence="12">Binds 1 pyruvoyl group covalently per subunit.</text>
</comment>
<keyword evidence="8 12" id="KW-0594">Phospholipid biosynthesis</keyword>
<keyword evidence="2 12" id="KW-0444">Lipid biosynthesis</keyword>
<reference evidence="13" key="1">
    <citation type="submission" date="2023-03" db="EMBL/GenBank/DDBJ databases">
        <title>Near-Complete genome sequence of Lipomyces tetrasporous NRRL Y-64009, an oleaginous yeast capable of growing on lignocellulosic hydrolysates.</title>
        <authorList>
            <consortium name="Lawrence Berkeley National Laboratory"/>
            <person name="Jagtap S.S."/>
            <person name="Liu J.-J."/>
            <person name="Walukiewicz H.E."/>
            <person name="Pangilinan J."/>
            <person name="Lipzen A."/>
            <person name="Ahrendt S."/>
            <person name="Koriabine M."/>
            <person name="Cobaugh K."/>
            <person name="Salamov A."/>
            <person name="Yoshinaga Y."/>
            <person name="Ng V."/>
            <person name="Daum C."/>
            <person name="Grigoriev I.V."/>
            <person name="Slininger P.J."/>
            <person name="Dien B.S."/>
            <person name="Jin Y.-S."/>
            <person name="Rao C.V."/>
        </authorList>
    </citation>
    <scope>NUCLEOTIDE SEQUENCE</scope>
    <source>
        <strain evidence="13">NRRL Y-64009</strain>
    </source>
</reference>
<dbReference type="EMBL" id="JARPMG010000002">
    <property type="protein sequence ID" value="KAJ8102769.1"/>
    <property type="molecule type" value="Genomic_DNA"/>
</dbReference>
<dbReference type="Proteomes" id="UP001217417">
    <property type="component" value="Unassembled WGS sequence"/>
</dbReference>
<dbReference type="GO" id="GO:0005743">
    <property type="term" value="C:mitochondrial inner membrane"/>
    <property type="evidence" value="ECO:0007669"/>
    <property type="project" value="UniProtKB-SubCell"/>
</dbReference>
<feature type="chain" id="PRO_5041754688" description="Phosphatidylserine decarboxylase 1 alpha chain" evidence="12">
    <location>
        <begin position="475"/>
        <end position="509"/>
    </location>
</feature>
<comment type="PTM">
    <text evidence="12">Is synthesized initially as an inactive proenzyme. Formation of the active enzyme involves a self-maturation process in which the active site pyruvoyl group is generated from an internal serine residue via an autocatalytic post-translational modification. Two non-identical subunits are generated from the proenzyme in this reaction, and the pyruvate is formed at the N-terminus of the alpha chain, which is derived from the carboxyl end of the proenzyme. The autoendoproteolytic cleavage occurs by a canonical serine protease mechanism, in which the side chain hydroxyl group of the serine supplies its oxygen atom to form the C-terminus of the beta chain, while the remainder of the serine residue undergoes an oxidative deamination to produce ammonia and the pyruvoyl prosthetic group on the alpha chain. During this reaction, the Ser that is part of the protease active site of the proenzyme becomes the pyruvoyl prosthetic group, which constitutes an essential element of the active site of the mature decarboxylase.</text>
</comment>
<evidence type="ECO:0000256" key="1">
    <source>
        <dbReference type="ARBA" id="ARBA00005189"/>
    </source>
</evidence>
<evidence type="ECO:0000256" key="6">
    <source>
        <dbReference type="ARBA" id="ARBA00023098"/>
    </source>
</evidence>
<dbReference type="AlphaFoldDB" id="A0AAD7QWH1"/>
<dbReference type="EC" id="4.1.1.65" evidence="12"/>
<feature type="topological domain" description="Mitochondrial matrix" evidence="12">
    <location>
        <begin position="1"/>
        <end position="93"/>
    </location>
</feature>
<evidence type="ECO:0000256" key="11">
    <source>
        <dbReference type="ARBA" id="ARBA00023317"/>
    </source>
</evidence>
<comment type="function">
    <text evidence="12">Catalyzes the formation of phosphatidylethanolamine (PtdEtn) from phosphatidylserine (PtdSer). Plays a central role in phospholipid metabolism and in the interorganelle trafficking of phosphatidylserine.</text>
</comment>
<comment type="catalytic activity">
    <reaction evidence="12">
        <text>a 1,2-diacyl-sn-glycero-3-phospho-L-serine + H(+) = a 1,2-diacyl-sn-glycero-3-phosphoethanolamine + CO2</text>
        <dbReference type="Rhea" id="RHEA:20828"/>
        <dbReference type="ChEBI" id="CHEBI:15378"/>
        <dbReference type="ChEBI" id="CHEBI:16526"/>
        <dbReference type="ChEBI" id="CHEBI:57262"/>
        <dbReference type="ChEBI" id="CHEBI:64612"/>
        <dbReference type="EC" id="4.1.1.65"/>
    </reaction>
</comment>
<evidence type="ECO:0000256" key="7">
    <source>
        <dbReference type="ARBA" id="ARBA00023136"/>
    </source>
</evidence>
<dbReference type="InterPro" id="IPR033661">
    <property type="entry name" value="PSD_type1_euk"/>
</dbReference>
<feature type="topological domain" description="Mitochondrial intermembrane" evidence="12">
    <location>
        <begin position="113"/>
        <end position="509"/>
    </location>
</feature>
<keyword evidence="3 12" id="KW-0812">Transmembrane</keyword>
<dbReference type="InterPro" id="IPR003817">
    <property type="entry name" value="PS_Dcarbxylase"/>
</dbReference>
<evidence type="ECO:0000313" key="14">
    <source>
        <dbReference type="Proteomes" id="UP001217417"/>
    </source>
</evidence>
<evidence type="ECO:0000256" key="2">
    <source>
        <dbReference type="ARBA" id="ARBA00022516"/>
    </source>
</evidence>
<organism evidence="13 14">
    <name type="scientific">Lipomyces tetrasporus</name>
    <dbReference type="NCBI Taxonomy" id="54092"/>
    <lineage>
        <taxon>Eukaryota</taxon>
        <taxon>Fungi</taxon>
        <taxon>Dikarya</taxon>
        <taxon>Ascomycota</taxon>
        <taxon>Saccharomycotina</taxon>
        <taxon>Lipomycetes</taxon>
        <taxon>Lipomycetales</taxon>
        <taxon>Lipomycetaceae</taxon>
        <taxon>Lipomyces</taxon>
    </lineage>
</organism>
<accession>A0AAD7QWH1</accession>
<feature type="modified residue" description="Pyruvic acid (Ser); by autocatalysis" evidence="12">
    <location>
        <position position="475"/>
    </location>
</feature>
<keyword evidence="10 12" id="KW-1208">Phospholipid metabolism</keyword>
<keyword evidence="9 12" id="KW-0456">Lyase</keyword>
<dbReference type="InterPro" id="IPR033177">
    <property type="entry name" value="PSD-B"/>
</dbReference>
<protein>
    <recommendedName>
        <fullName evidence="12">Phosphatidylserine decarboxylase proenzyme 1, mitochondrial</fullName>
        <ecNumber evidence="12">4.1.1.65</ecNumber>
    </recommendedName>
    <component>
        <recommendedName>
            <fullName evidence="12">Phosphatidylserine decarboxylase 1 beta chain</fullName>
        </recommendedName>
    </component>
    <component>
        <recommendedName>
            <fullName evidence="12">Phosphatidylserine decarboxylase 1 alpha chain</fullName>
        </recommendedName>
    </component>
</protein>
<evidence type="ECO:0000256" key="5">
    <source>
        <dbReference type="ARBA" id="ARBA00022989"/>
    </source>
</evidence>
<comment type="pathway">
    <text evidence="1">Lipid metabolism.</text>
</comment>
<comment type="subunit">
    <text evidence="12">Heterodimer of a large membrane-associated beta subunit and a small pyruvoyl-containing alpha subunit.</text>
</comment>
<dbReference type="PANTHER" id="PTHR10067:SF6">
    <property type="entry name" value="PHOSPHATIDYLSERINE DECARBOXYLASE PROENZYME, MITOCHONDRIAL"/>
    <property type="match status" value="1"/>
</dbReference>
<keyword evidence="11 12" id="KW-0670">Pyruvate</keyword>
<feature type="active site" description="Charge relay system; for autoendoproteolytic cleavage activity" evidence="12">
    <location>
        <position position="222"/>
    </location>
</feature>
<comment type="caution">
    <text evidence="13">The sequence shown here is derived from an EMBL/GenBank/DDBJ whole genome shotgun (WGS) entry which is preliminary data.</text>
</comment>
<comment type="subcellular location">
    <molecule>Phosphatidylserine decarboxylase 1 beta chain</molecule>
    <subcellularLocation>
        <location evidence="12">Mitochondrion inner membrane</location>
        <topology evidence="12">Single-pass membrane protein</topology>
        <orientation evidence="12">Intermembrane side</orientation>
    </subcellularLocation>
</comment>
<dbReference type="NCBIfam" id="TIGR00163">
    <property type="entry name" value="PS_decarb"/>
    <property type="match status" value="1"/>
</dbReference>
<evidence type="ECO:0000256" key="8">
    <source>
        <dbReference type="ARBA" id="ARBA00023209"/>
    </source>
</evidence>
<keyword evidence="12" id="KW-0865">Zymogen</keyword>
<evidence type="ECO:0000256" key="10">
    <source>
        <dbReference type="ARBA" id="ARBA00023264"/>
    </source>
</evidence>
<comment type="subcellular location">
    <molecule>Phosphatidylserine decarboxylase 1 alpha chain</molecule>
    <subcellularLocation>
        <location evidence="12">Mitochondrion inner membrane</location>
        <topology evidence="12">Peripheral membrane protein</topology>
        <orientation evidence="12">Intermembrane side</orientation>
    </subcellularLocation>
    <text evidence="12">Anchored to the mitochondrial inner membrane through its interaction with the integral membrane beta chain.</text>
</comment>
<proteinExistence type="inferred from homology"/>
<feature type="active site" description="Charge relay system; for autoendoproteolytic cleavage activity" evidence="12">
    <location>
        <position position="475"/>
    </location>
</feature>